<gene>
    <name evidence="1" type="ORF">MYCFIDRAFT_209705</name>
</gene>
<dbReference type="VEuPathDB" id="FungiDB:MYCFIDRAFT_209705"/>
<accession>N1Q6M2</accession>
<reference evidence="1 2" key="1">
    <citation type="journal article" date="2012" name="PLoS Pathog.">
        <title>Diverse lifestyles and strategies of plant pathogenesis encoded in the genomes of eighteen Dothideomycetes fungi.</title>
        <authorList>
            <person name="Ohm R.A."/>
            <person name="Feau N."/>
            <person name="Henrissat B."/>
            <person name="Schoch C.L."/>
            <person name="Horwitz B.A."/>
            <person name="Barry K.W."/>
            <person name="Condon B.J."/>
            <person name="Copeland A.C."/>
            <person name="Dhillon B."/>
            <person name="Glaser F."/>
            <person name="Hesse C.N."/>
            <person name="Kosti I."/>
            <person name="LaButti K."/>
            <person name="Lindquist E.A."/>
            <person name="Lucas S."/>
            <person name="Salamov A.A."/>
            <person name="Bradshaw R.E."/>
            <person name="Ciuffetti L."/>
            <person name="Hamelin R.C."/>
            <person name="Kema G.H.J."/>
            <person name="Lawrence C."/>
            <person name="Scott J.A."/>
            <person name="Spatafora J.W."/>
            <person name="Turgeon B.G."/>
            <person name="de Wit P.J.G.M."/>
            <person name="Zhong S."/>
            <person name="Goodwin S.B."/>
            <person name="Grigoriev I.V."/>
        </authorList>
    </citation>
    <scope>NUCLEOTIDE SEQUENCE [LARGE SCALE GENOMIC DNA]</scope>
    <source>
        <strain evidence="1 2">CIRAD86</strain>
    </source>
</reference>
<dbReference type="AlphaFoldDB" id="N1Q6M2"/>
<evidence type="ECO:0000313" key="2">
    <source>
        <dbReference type="Proteomes" id="UP000016932"/>
    </source>
</evidence>
<organism evidence="1 2">
    <name type="scientific">Pseudocercospora fijiensis (strain CIRAD86)</name>
    <name type="common">Black leaf streak disease fungus</name>
    <name type="synonym">Mycosphaerella fijiensis</name>
    <dbReference type="NCBI Taxonomy" id="383855"/>
    <lineage>
        <taxon>Eukaryota</taxon>
        <taxon>Fungi</taxon>
        <taxon>Dikarya</taxon>
        <taxon>Ascomycota</taxon>
        <taxon>Pezizomycotina</taxon>
        <taxon>Dothideomycetes</taxon>
        <taxon>Dothideomycetidae</taxon>
        <taxon>Mycosphaerellales</taxon>
        <taxon>Mycosphaerellaceae</taxon>
        <taxon>Pseudocercospora</taxon>
    </lineage>
</organism>
<proteinExistence type="predicted"/>
<sequence>MTAMDFRTDNVHKASSHRRVCTQLSKTLDISKHLRNRVRLLREYHPAQVCNLRHSHLIRRISHTSSNTHSTNQERQAVTLGRTFTDRQGASKAEVTMKRPRILWIPAICITVAQSTVRKSNV</sequence>
<dbReference type="EMBL" id="KB446555">
    <property type="protein sequence ID" value="EME88095.1"/>
    <property type="molecule type" value="Genomic_DNA"/>
</dbReference>
<dbReference type="HOGENOM" id="CLU_2027746_0_0_1"/>
<name>N1Q6M2_PSEFD</name>
<dbReference type="Proteomes" id="UP000016932">
    <property type="component" value="Unassembled WGS sequence"/>
</dbReference>
<evidence type="ECO:0000313" key="1">
    <source>
        <dbReference type="EMBL" id="EME88095.1"/>
    </source>
</evidence>
<protein>
    <submittedName>
        <fullName evidence="1">Uncharacterized protein</fullName>
    </submittedName>
</protein>
<keyword evidence="2" id="KW-1185">Reference proteome</keyword>
<dbReference type="KEGG" id="pfj:MYCFIDRAFT_209705"/>
<dbReference type="GeneID" id="19336871"/>
<dbReference type="RefSeq" id="XP_007921273.1">
    <property type="nucleotide sequence ID" value="XM_007923082.1"/>
</dbReference>